<keyword evidence="1 2" id="KW-0732">Signal</keyword>
<dbReference type="Pfam" id="PF07338">
    <property type="entry name" value="YdgH_BhsA-like"/>
    <property type="match status" value="1"/>
</dbReference>
<reference evidence="4 5" key="1">
    <citation type="submission" date="2016-09" db="EMBL/GenBank/DDBJ databases">
        <authorList>
            <person name="Capua I."/>
            <person name="De Benedictis P."/>
            <person name="Joannis T."/>
            <person name="Lombin L.H."/>
            <person name="Cattoli G."/>
        </authorList>
    </citation>
    <scope>NUCLEOTIDE SEQUENCE [LARGE SCALE GENOMIC DNA]</scope>
    <source>
        <strain evidence="4 5">GB001</strain>
    </source>
</reference>
<proteinExistence type="predicted"/>
<protein>
    <recommendedName>
        <fullName evidence="3">YdgH/BhsA/McbA-like domain-containing protein</fullName>
    </recommendedName>
</protein>
<evidence type="ECO:0000259" key="3">
    <source>
        <dbReference type="Pfam" id="PF07338"/>
    </source>
</evidence>
<evidence type="ECO:0000256" key="1">
    <source>
        <dbReference type="ARBA" id="ARBA00022729"/>
    </source>
</evidence>
<dbReference type="EMBL" id="FMIQ01000063">
    <property type="protein sequence ID" value="SCM53982.1"/>
    <property type="molecule type" value="Genomic_DNA"/>
</dbReference>
<feature type="chain" id="PRO_5008751855" description="YdgH/BhsA/McbA-like domain-containing protein" evidence="2">
    <location>
        <begin position="40"/>
        <end position="110"/>
    </location>
</feature>
<evidence type="ECO:0000256" key="2">
    <source>
        <dbReference type="SAM" id="SignalP"/>
    </source>
</evidence>
<dbReference type="Gene3D" id="3.30.1660.10">
    <property type="entry name" value="Flavin-binding protein dodecin"/>
    <property type="match status" value="1"/>
</dbReference>
<dbReference type="STRING" id="569.A6V27_15575"/>
<name>A0A1C6Z431_HAFAL</name>
<organism evidence="4 5">
    <name type="scientific">Hafnia alvei</name>
    <dbReference type="NCBI Taxonomy" id="569"/>
    <lineage>
        <taxon>Bacteria</taxon>
        <taxon>Pseudomonadati</taxon>
        <taxon>Pseudomonadota</taxon>
        <taxon>Gammaproteobacteria</taxon>
        <taxon>Enterobacterales</taxon>
        <taxon>Hafniaceae</taxon>
        <taxon>Hafnia</taxon>
    </lineage>
</organism>
<dbReference type="InterPro" id="IPR025543">
    <property type="entry name" value="Dodecin-like"/>
</dbReference>
<evidence type="ECO:0000313" key="4">
    <source>
        <dbReference type="EMBL" id="SCM53982.1"/>
    </source>
</evidence>
<dbReference type="InterPro" id="IPR036275">
    <property type="entry name" value="YdgH-like_sf"/>
</dbReference>
<gene>
    <name evidence="4" type="ORF">BN1044_03480</name>
</gene>
<dbReference type="Proteomes" id="UP000094844">
    <property type="component" value="Unassembled WGS sequence"/>
</dbReference>
<dbReference type="InterPro" id="IPR010854">
    <property type="entry name" value="YdgH/BhsA/McbA-like_dom"/>
</dbReference>
<accession>A0A1C6Z431</accession>
<evidence type="ECO:0000313" key="5">
    <source>
        <dbReference type="Proteomes" id="UP000094844"/>
    </source>
</evidence>
<dbReference type="AlphaFoldDB" id="A0A1C6Z431"/>
<feature type="signal peptide" evidence="2">
    <location>
        <begin position="1"/>
        <end position="39"/>
    </location>
</feature>
<dbReference type="SUPFAM" id="SSF159871">
    <property type="entry name" value="YdgH-like"/>
    <property type="match status" value="1"/>
</dbReference>
<feature type="domain" description="YdgH/BhsA/McbA-like" evidence="3">
    <location>
        <begin position="54"/>
        <end position="110"/>
    </location>
</feature>
<sequence>MRVDYMLRLVFIMSMECYMKKVILATALAFSMTAFSATAADLISKDEAHHFKYEYIGNVSVGATNGEVGSPSDLHKRLSKLADEKGGKYYVIIAAREHGPNFEAVAEVFK</sequence>